<comment type="caution">
    <text evidence="4">The sequence shown here is derived from an EMBL/GenBank/DDBJ whole genome shotgun (WGS) entry which is preliminary data.</text>
</comment>
<organism evidence="4 5">
    <name type="scientific">Digitaria exilis</name>
    <dbReference type="NCBI Taxonomy" id="1010633"/>
    <lineage>
        <taxon>Eukaryota</taxon>
        <taxon>Viridiplantae</taxon>
        <taxon>Streptophyta</taxon>
        <taxon>Embryophyta</taxon>
        <taxon>Tracheophyta</taxon>
        <taxon>Spermatophyta</taxon>
        <taxon>Magnoliopsida</taxon>
        <taxon>Liliopsida</taxon>
        <taxon>Poales</taxon>
        <taxon>Poaceae</taxon>
        <taxon>PACMAD clade</taxon>
        <taxon>Panicoideae</taxon>
        <taxon>Panicodae</taxon>
        <taxon>Paniceae</taxon>
        <taxon>Anthephorinae</taxon>
        <taxon>Digitaria</taxon>
    </lineage>
</organism>
<dbReference type="OrthoDB" id="1685070at2759"/>
<evidence type="ECO:0000259" key="3">
    <source>
        <dbReference type="Pfam" id="PF14364"/>
    </source>
</evidence>
<dbReference type="EMBL" id="JACEFO010001965">
    <property type="protein sequence ID" value="KAF8691550.1"/>
    <property type="molecule type" value="Genomic_DNA"/>
</dbReference>
<feature type="region of interest" description="Disordered" evidence="1">
    <location>
        <begin position="88"/>
        <end position="129"/>
    </location>
</feature>
<gene>
    <name evidence="4" type="ORF">HU200_040700</name>
</gene>
<name>A0A835B6F6_9POAL</name>
<accession>A0A835B6F6</accession>
<evidence type="ECO:0000313" key="4">
    <source>
        <dbReference type="EMBL" id="KAF8691550.1"/>
    </source>
</evidence>
<dbReference type="AlphaFoldDB" id="A0A835B6F6"/>
<evidence type="ECO:0000313" key="5">
    <source>
        <dbReference type="Proteomes" id="UP000636709"/>
    </source>
</evidence>
<keyword evidence="5" id="KW-1185">Reference proteome</keyword>
<evidence type="ECO:0000256" key="2">
    <source>
        <dbReference type="SAM" id="Phobius"/>
    </source>
</evidence>
<sequence length="129" mass="13779">MLEAVRGWLTPGVLFVLVNLVVVTIAVASRLMPQPQAPEDAGAGERRARPGLMRAPSIAVDRLRSTFSFSRVGLAADHAPLFHGAAVGAPEDGAASVSPPTTPPSSMAQLVLTTSRCSRRRRRRRGRRS</sequence>
<feature type="compositionally biased region" description="Basic residues" evidence="1">
    <location>
        <begin position="117"/>
        <end position="129"/>
    </location>
</feature>
<reference evidence="4" key="1">
    <citation type="submission" date="2020-07" db="EMBL/GenBank/DDBJ databases">
        <title>Genome sequence and genetic diversity analysis of an under-domesticated orphan crop, white fonio (Digitaria exilis).</title>
        <authorList>
            <person name="Bennetzen J.L."/>
            <person name="Chen S."/>
            <person name="Ma X."/>
            <person name="Wang X."/>
            <person name="Yssel A.E.J."/>
            <person name="Chaluvadi S.R."/>
            <person name="Johnson M."/>
            <person name="Gangashetty P."/>
            <person name="Hamidou F."/>
            <person name="Sanogo M.D."/>
            <person name="Zwaenepoel A."/>
            <person name="Wallace J."/>
            <person name="Van De Peer Y."/>
            <person name="Van Deynze A."/>
        </authorList>
    </citation>
    <scope>NUCLEOTIDE SEQUENCE</scope>
    <source>
        <tissue evidence="4">Leaves</tissue>
    </source>
</reference>
<protein>
    <recommendedName>
        <fullName evidence="3">DUF4408 domain-containing protein</fullName>
    </recommendedName>
</protein>
<feature type="domain" description="DUF4408" evidence="3">
    <location>
        <begin position="4"/>
        <end position="31"/>
    </location>
</feature>
<keyword evidence="2" id="KW-0472">Membrane</keyword>
<keyword evidence="2" id="KW-1133">Transmembrane helix</keyword>
<keyword evidence="2" id="KW-0812">Transmembrane</keyword>
<evidence type="ECO:0000256" key="1">
    <source>
        <dbReference type="SAM" id="MobiDB-lite"/>
    </source>
</evidence>
<feature type="transmembrane region" description="Helical" evidence="2">
    <location>
        <begin position="12"/>
        <end position="32"/>
    </location>
</feature>
<dbReference type="InterPro" id="IPR025520">
    <property type="entry name" value="DUF4408"/>
</dbReference>
<dbReference type="Pfam" id="PF14364">
    <property type="entry name" value="DUF4408"/>
    <property type="match status" value="1"/>
</dbReference>
<proteinExistence type="predicted"/>
<dbReference type="Proteomes" id="UP000636709">
    <property type="component" value="Unassembled WGS sequence"/>
</dbReference>